<keyword evidence="2" id="KW-1185">Reference proteome</keyword>
<comment type="caution">
    <text evidence="1">The sequence shown here is derived from an EMBL/GenBank/DDBJ whole genome shotgun (WGS) entry which is preliminary data.</text>
</comment>
<name>A0ABV5G5E4_9MICC</name>
<accession>A0ABV5G5E4</accession>
<evidence type="ECO:0000313" key="2">
    <source>
        <dbReference type="Proteomes" id="UP001589575"/>
    </source>
</evidence>
<proteinExistence type="predicted"/>
<dbReference type="Proteomes" id="UP001589575">
    <property type="component" value="Unassembled WGS sequence"/>
</dbReference>
<dbReference type="EMBL" id="JBHMFI010000002">
    <property type="protein sequence ID" value="MFB9074183.1"/>
    <property type="molecule type" value="Genomic_DNA"/>
</dbReference>
<gene>
    <name evidence="1" type="ORF">ACFFX0_24505</name>
</gene>
<reference evidence="1 2" key="1">
    <citation type="submission" date="2024-09" db="EMBL/GenBank/DDBJ databases">
        <authorList>
            <person name="Sun Q."/>
            <person name="Mori K."/>
        </authorList>
    </citation>
    <scope>NUCLEOTIDE SEQUENCE [LARGE SCALE GENOMIC DNA]</scope>
    <source>
        <strain evidence="1 2">CCM 7609</strain>
    </source>
</reference>
<protein>
    <submittedName>
        <fullName evidence="1">Uncharacterized protein</fullName>
    </submittedName>
</protein>
<sequence>MRGPPGPHAETVILRHGRPVLLLPLRQSGLLGDLVGFLLRLLALALGRFEVVPVGDHLHLVEDHPVGPGRRVVEYHDIAVHPEDQLRAGRQLGDGDDLILFFTVTVLQVVPGDGRGGMKATGYPNGGRCRHTAVSTSG</sequence>
<organism evidence="1 2">
    <name type="scientific">Citricoccus parietis</name>
    <dbReference type="NCBI Taxonomy" id="592307"/>
    <lineage>
        <taxon>Bacteria</taxon>
        <taxon>Bacillati</taxon>
        <taxon>Actinomycetota</taxon>
        <taxon>Actinomycetes</taxon>
        <taxon>Micrococcales</taxon>
        <taxon>Micrococcaceae</taxon>
        <taxon>Citricoccus</taxon>
    </lineage>
</organism>
<evidence type="ECO:0000313" key="1">
    <source>
        <dbReference type="EMBL" id="MFB9074183.1"/>
    </source>
</evidence>